<protein>
    <submittedName>
        <fullName evidence="3">Putative NUP-1 protein</fullName>
    </submittedName>
</protein>
<feature type="coiled-coil region" evidence="1">
    <location>
        <begin position="430"/>
        <end position="478"/>
    </location>
</feature>
<feature type="coiled-coil region" evidence="1">
    <location>
        <begin position="1336"/>
        <end position="1370"/>
    </location>
</feature>
<keyword evidence="1" id="KW-0175">Coiled coil</keyword>
<dbReference type="VEuPathDB" id="TriTrypDB:TvY486_0201120"/>
<feature type="coiled-coil region" evidence="1">
    <location>
        <begin position="790"/>
        <end position="858"/>
    </location>
</feature>
<name>G0TRX7_TRYVY</name>
<accession>G0TRX7</accession>
<evidence type="ECO:0000256" key="1">
    <source>
        <dbReference type="SAM" id="Coils"/>
    </source>
</evidence>
<dbReference type="PANTHER" id="PTHR19327:SF0">
    <property type="entry name" value="GOLGIN SUBFAMILY A MEMBER 4"/>
    <property type="match status" value="1"/>
</dbReference>
<evidence type="ECO:0000256" key="2">
    <source>
        <dbReference type="SAM" id="MobiDB-lite"/>
    </source>
</evidence>
<feature type="coiled-coil region" evidence="1">
    <location>
        <begin position="1276"/>
        <end position="1310"/>
    </location>
</feature>
<organism evidence="3">
    <name type="scientific">Trypanosoma vivax (strain Y486)</name>
    <dbReference type="NCBI Taxonomy" id="1055687"/>
    <lineage>
        <taxon>Eukaryota</taxon>
        <taxon>Discoba</taxon>
        <taxon>Euglenozoa</taxon>
        <taxon>Kinetoplastea</taxon>
        <taxon>Metakinetoplastina</taxon>
        <taxon>Trypanosomatida</taxon>
        <taxon>Trypanosomatidae</taxon>
        <taxon>Trypanosoma</taxon>
        <taxon>Duttonella</taxon>
    </lineage>
</organism>
<feature type="coiled-coil region" evidence="1">
    <location>
        <begin position="125"/>
        <end position="261"/>
    </location>
</feature>
<feature type="region of interest" description="Disordered" evidence="2">
    <location>
        <begin position="13"/>
        <end position="39"/>
    </location>
</feature>
<feature type="coiled-coil region" evidence="1">
    <location>
        <begin position="1119"/>
        <end position="1153"/>
    </location>
</feature>
<feature type="coiled-coil region" evidence="1">
    <location>
        <begin position="633"/>
        <end position="701"/>
    </location>
</feature>
<gene>
    <name evidence="3" type="ORF">TVY486_0201120</name>
</gene>
<feature type="coiled-coil region" evidence="1">
    <location>
        <begin position="559"/>
        <end position="607"/>
    </location>
</feature>
<proteinExistence type="predicted"/>
<feature type="coiled-coil region" evidence="1">
    <location>
        <begin position="1044"/>
        <end position="1078"/>
    </location>
</feature>
<evidence type="ECO:0000313" key="3">
    <source>
        <dbReference type="EMBL" id="CCC46700.1"/>
    </source>
</evidence>
<reference evidence="3" key="1">
    <citation type="journal article" date="2012" name="Proc. Natl. Acad. Sci. U.S.A.">
        <title>Antigenic diversity is generated by distinct evolutionary mechanisms in African trypanosome species.</title>
        <authorList>
            <person name="Jackson A.P."/>
            <person name="Berry A."/>
            <person name="Aslett M."/>
            <person name="Allison H.C."/>
            <person name="Burton P."/>
            <person name="Vavrova-Anderson J."/>
            <person name="Brown R."/>
            <person name="Browne H."/>
            <person name="Corton N."/>
            <person name="Hauser H."/>
            <person name="Gamble J."/>
            <person name="Gilderthorp R."/>
            <person name="Marcello L."/>
            <person name="McQuillan J."/>
            <person name="Otto T.D."/>
            <person name="Quail M.A."/>
            <person name="Sanders M.J."/>
            <person name="van Tonder A."/>
            <person name="Ginger M.L."/>
            <person name="Field M.C."/>
            <person name="Barry J.D."/>
            <person name="Hertz-Fowler C."/>
            <person name="Berriman M."/>
        </authorList>
    </citation>
    <scope>NUCLEOTIDE SEQUENCE</scope>
    <source>
        <strain evidence="3">Y486</strain>
    </source>
</reference>
<sequence length="1475" mass="162080">MFTAGDARRYPGFFTRTWTPPPEGVSGVRGNSTSDSGIRYATPPLLTPRLAPPIHVRGLTSSSPVVPLNSPPSASSQGLLTSRALVGMSREEPCISPNVSTLNAGDTESFSTIRQCRRAVTEMSREEQSNYIMRLEEDIRQMSNALHSVYQVRDHYKGEAARLHKELMDRQRSFDRLEQEHKNCRDVIHQQRNTEQELRERLDASQTEVRYLKSLVGSSGAQQKATCANQAHEIEKKREEILELQRQNKALEVQLGGIQGQLSKEQTLAFQQQSEINASVAAWERGRRELKDTENLIKVMGAEMNDLREQIQKERVQHEESLWAVTQERNNLQMLKMSLAEEVDRLRELCQAQSGTIDSLNETILKRPALPVNSDHDEEAVQNTIANLNNEGQSLIRDRAVETTSDLEKQTLLHSMCALRQDWEDSNSALQRAHIEMAQFKKHITTLEDEISTSKQEIANYEQKLIEAQIQLSEAKETSRESESVIRDFKKMHEDQNATIYELREQIKIFQLESKGTNYSETGAHDDNKIKQNSSQGYTERQRTDMAKEHMKRQDGSHIENTEAQKKQTEVAQQKLCAELRETQARLREAEEQVARLTAEANAGATAASGSESASAAVDVRSTAEYVSVASQLSAALAALDKLAEEREAMEHQAAEHHARVLELEEQARVWREARSREVDADSVQQQLDRALATISEMAAERDAHAAKLAELSDTVSRLEGVETVPEHAVEALCVELRETQARLREAEEQVARLTAEANAGATAASGSESASAAVDVRSTAEYVSVASQLSAALAALDKLAEEREAMEHQAAEHHARVLELEEQARVWREARSREVDADSVQQQLDRALATISEMAAERDAHAAKLAELSDTVSRLEGVETVPEHAVEALCAELRETQARLREAEEQVARLTAEANAGATAASGSESASAAVDVRSTAEYVSVASQLSAALAALDKLAEEREAMEHQAAEHHARVLELEEQARVWREARSREVDANSVQQQLDRALATISEMAAERDAHAAKLAELSDTASRLEGVETVPEHAVEALCVELRETQARLREAEEQVARLTAEANAGATAARGSKSASAAAERDAHAAKLAELSDTVSRLEGVETVPEHAVEALCVELRETQARLREAEEQVARLTAEANAGATAASGSESASAAVDVRSTAEYVSVASQLSAALAALDKLAEEREAMEHQAAEHHARVLELEEQARVWREARSREVDADSVQQQLDRALATISEMAAERDAHAAKLAELSDTVSRLEGVETVPEHAVEALCAELRETQARLREAEEQVARLTAEANAGATAASGSESASAAVDVRSTAEYVSVASQLSAALAALDKLAEEREALDQRVVELSSDLERVQSDKTSYYLSMVDLNNEVSDLRLQLKNNDVAVTEILSCLGDVSAECRGGNSSGDSSALLKAIEDLYSRLSSAKRNFELYSTCNSETGVTELIAARRSADRMNTARRHA</sequence>
<feature type="coiled-coil region" evidence="1">
    <location>
        <begin position="887"/>
        <end position="921"/>
    </location>
</feature>
<feature type="coiled-coil region" evidence="1">
    <location>
        <begin position="290"/>
        <end position="349"/>
    </location>
</feature>
<feature type="coiled-coil region" evidence="1">
    <location>
        <begin position="730"/>
        <end position="764"/>
    </location>
</feature>
<dbReference type="EMBL" id="HE573018">
    <property type="protein sequence ID" value="CCC46700.1"/>
    <property type="molecule type" value="Genomic_DNA"/>
</dbReference>
<feature type="non-terminal residue" evidence="3">
    <location>
        <position position="1475"/>
    </location>
</feature>
<dbReference type="PANTHER" id="PTHR19327">
    <property type="entry name" value="GOLGIN"/>
    <property type="match status" value="1"/>
</dbReference>
<feature type="region of interest" description="Disordered" evidence="2">
    <location>
        <begin position="519"/>
        <end position="543"/>
    </location>
</feature>
<feature type="coiled-coil region" evidence="1">
    <location>
        <begin position="947"/>
        <end position="1015"/>
    </location>
</feature>
<feature type="coiled-coil region" evidence="1">
    <location>
        <begin position="1179"/>
        <end position="1247"/>
    </location>
</feature>